<proteinExistence type="predicted"/>
<evidence type="ECO:0000313" key="2">
    <source>
        <dbReference type="Proteomes" id="UP000230002"/>
    </source>
</evidence>
<evidence type="ECO:0008006" key="3">
    <source>
        <dbReference type="Google" id="ProtNLM"/>
    </source>
</evidence>
<evidence type="ECO:0000313" key="1">
    <source>
        <dbReference type="EMBL" id="PIL26348.1"/>
    </source>
</evidence>
<name>A0A2G8RYF2_9APHY</name>
<dbReference type="Proteomes" id="UP000230002">
    <property type="component" value="Unassembled WGS sequence"/>
</dbReference>
<dbReference type="OrthoDB" id="2921803at2759"/>
<gene>
    <name evidence="1" type="ORF">GSI_12104</name>
</gene>
<protein>
    <recommendedName>
        <fullName evidence="3">F-box domain-containing protein</fullName>
    </recommendedName>
</protein>
<organism evidence="1 2">
    <name type="scientific">Ganoderma sinense ZZ0214-1</name>
    <dbReference type="NCBI Taxonomy" id="1077348"/>
    <lineage>
        <taxon>Eukaryota</taxon>
        <taxon>Fungi</taxon>
        <taxon>Dikarya</taxon>
        <taxon>Basidiomycota</taxon>
        <taxon>Agaricomycotina</taxon>
        <taxon>Agaricomycetes</taxon>
        <taxon>Polyporales</taxon>
        <taxon>Polyporaceae</taxon>
        <taxon>Ganoderma</taxon>
    </lineage>
</organism>
<dbReference type="AlphaFoldDB" id="A0A2G8RYF2"/>
<keyword evidence="2" id="KW-1185">Reference proteome</keyword>
<accession>A0A2G8RYF2</accession>
<reference evidence="1 2" key="1">
    <citation type="journal article" date="2015" name="Sci. Rep.">
        <title>Chromosome-level genome map provides insights into diverse defense mechanisms in the medicinal fungus Ganoderma sinense.</title>
        <authorList>
            <person name="Zhu Y."/>
            <person name="Xu J."/>
            <person name="Sun C."/>
            <person name="Zhou S."/>
            <person name="Xu H."/>
            <person name="Nelson D.R."/>
            <person name="Qian J."/>
            <person name="Song J."/>
            <person name="Luo H."/>
            <person name="Xiang L."/>
            <person name="Li Y."/>
            <person name="Xu Z."/>
            <person name="Ji A."/>
            <person name="Wang L."/>
            <person name="Lu S."/>
            <person name="Hayward A."/>
            <person name="Sun W."/>
            <person name="Li X."/>
            <person name="Schwartz D.C."/>
            <person name="Wang Y."/>
            <person name="Chen S."/>
        </authorList>
    </citation>
    <scope>NUCLEOTIDE SEQUENCE [LARGE SCALE GENOMIC DNA]</scope>
    <source>
        <strain evidence="1 2">ZZ0214-1</strain>
    </source>
</reference>
<sequence>MNTKFSPAGIPGELIDAVLDHLDNDRVSLRACTLVSSSWRSFARCHLLRTVVCRPNAARLSPRHLASFLSSTPDVVPHIHSLKIIGSKTASEIEVAVEDVLPLLSAFPNLKSLSFERVPLFTRARPNDPPIEAAPLPGSEPLTISLCAIDYTDSTESFFRVLKDCLGTKPIHAFLRFASRDDHSSFPAFLNALGPKITHLSCNLLGSVGDVRMLTGGPGSDDLVYDERLNPHVDVPPCTSVTDLELYLTGSGYAYPDTQLMLLWGQFIASGELAKFLAPDAPIRRVTLRFQRFGPHTKATERMLSDLLSPSNWFQCIDWLERLLLRFRRLETLTCVLCDDGFAEQYGDYLPADPTPTAGSSVGEVIGREEEYAFYESFVRRSFPQFLAKGILRIQRA</sequence>
<comment type="caution">
    <text evidence="1">The sequence shown here is derived from an EMBL/GenBank/DDBJ whole genome shotgun (WGS) entry which is preliminary data.</text>
</comment>
<dbReference type="EMBL" id="AYKW01000045">
    <property type="protein sequence ID" value="PIL26348.1"/>
    <property type="molecule type" value="Genomic_DNA"/>
</dbReference>